<gene>
    <name evidence="1" type="ORF">HPULCUR_010346</name>
</gene>
<dbReference type="EMBL" id="BAABUJ010000039">
    <property type="protein sequence ID" value="GAA5804838.1"/>
    <property type="molecule type" value="Genomic_DNA"/>
</dbReference>
<evidence type="ECO:0000313" key="2">
    <source>
        <dbReference type="Proteomes" id="UP001476247"/>
    </source>
</evidence>
<comment type="caution">
    <text evidence="1">The sequence shown here is derived from an EMBL/GenBank/DDBJ whole genome shotgun (WGS) entry which is preliminary data.</text>
</comment>
<protein>
    <submittedName>
        <fullName evidence="1">Uncharacterized protein</fullName>
    </submittedName>
</protein>
<reference evidence="1 2" key="1">
    <citation type="submission" date="2024-04" db="EMBL/GenBank/DDBJ databases">
        <title>genome sequences of Mucor flavus KT1a and Helicostylum pulchrum KT1b strains isolation_sourced from the surface of a dry-aged beef.</title>
        <authorList>
            <person name="Toyotome T."/>
            <person name="Hosono M."/>
            <person name="Torimaru M."/>
            <person name="Fukuda K."/>
            <person name="Mikami N."/>
        </authorList>
    </citation>
    <scope>NUCLEOTIDE SEQUENCE [LARGE SCALE GENOMIC DNA]</scope>
    <source>
        <strain evidence="1 2">KT1b</strain>
    </source>
</reference>
<keyword evidence="2" id="KW-1185">Reference proteome</keyword>
<sequence length="243" mass="28054">MAKNYEKGGDNIVTENFRDMLYNLYKKGRASWDDEDKLLMKTISAYLPTAVKKAMKGAKLKVESFDLFHYAFIVPSEWEEEIRDDIIRPIFVQSSLISNEDHKDRLLFLSDIESIFYNHSFERGENTILCRISHDKGKAVIKFDLIQTTNTLFNFPNARFFPKVTKSGSVSVTADDIEGHIKEFLRKKLFSVATGDDRHMEPLKEFSKIELVSLNQDSNIETVIKEIMSCISFISLVITYNLI</sequence>
<accession>A0ABP9YCZ6</accession>
<name>A0ABP9YCZ6_9FUNG</name>
<evidence type="ECO:0000313" key="1">
    <source>
        <dbReference type="EMBL" id="GAA5804838.1"/>
    </source>
</evidence>
<dbReference type="Proteomes" id="UP001476247">
    <property type="component" value="Unassembled WGS sequence"/>
</dbReference>
<organism evidence="1 2">
    <name type="scientific">Helicostylum pulchrum</name>
    <dbReference type="NCBI Taxonomy" id="562976"/>
    <lineage>
        <taxon>Eukaryota</taxon>
        <taxon>Fungi</taxon>
        <taxon>Fungi incertae sedis</taxon>
        <taxon>Mucoromycota</taxon>
        <taxon>Mucoromycotina</taxon>
        <taxon>Mucoromycetes</taxon>
        <taxon>Mucorales</taxon>
        <taxon>Mucorineae</taxon>
        <taxon>Mucoraceae</taxon>
        <taxon>Helicostylum</taxon>
    </lineage>
</organism>
<proteinExistence type="predicted"/>